<feature type="region of interest" description="Disordered" evidence="1">
    <location>
        <begin position="160"/>
        <end position="185"/>
    </location>
</feature>
<accession>A0A951UJ13</accession>
<reference evidence="2" key="2">
    <citation type="journal article" date="2022" name="Microbiol. Resour. Announc.">
        <title>Metagenome Sequencing to Explore Phylogenomics of Terrestrial Cyanobacteria.</title>
        <authorList>
            <person name="Ward R.D."/>
            <person name="Stajich J.E."/>
            <person name="Johansen J.R."/>
            <person name="Huntemann M."/>
            <person name="Clum A."/>
            <person name="Foster B."/>
            <person name="Foster B."/>
            <person name="Roux S."/>
            <person name="Palaniappan K."/>
            <person name="Varghese N."/>
            <person name="Mukherjee S."/>
            <person name="Reddy T.B.K."/>
            <person name="Daum C."/>
            <person name="Copeland A."/>
            <person name="Chen I.A."/>
            <person name="Ivanova N.N."/>
            <person name="Kyrpides N.C."/>
            <person name="Shapiro N."/>
            <person name="Eloe-Fadrosh E.A."/>
            <person name="Pietrasiak N."/>
        </authorList>
    </citation>
    <scope>NUCLEOTIDE SEQUENCE</scope>
    <source>
        <strain evidence="2">JT2-VF2</strain>
    </source>
</reference>
<proteinExistence type="predicted"/>
<reference evidence="2" key="1">
    <citation type="submission" date="2021-05" db="EMBL/GenBank/DDBJ databases">
        <authorList>
            <person name="Pietrasiak N."/>
            <person name="Ward R."/>
            <person name="Stajich J.E."/>
            <person name="Kurbessoian T."/>
        </authorList>
    </citation>
    <scope>NUCLEOTIDE SEQUENCE</scope>
    <source>
        <strain evidence="2">JT2-VF2</strain>
    </source>
</reference>
<protein>
    <submittedName>
        <fullName evidence="2">Uncharacterized protein</fullName>
    </submittedName>
</protein>
<evidence type="ECO:0000313" key="3">
    <source>
        <dbReference type="Proteomes" id="UP000715781"/>
    </source>
</evidence>
<organism evidence="2 3">
    <name type="scientific">Mojavia pulchra JT2-VF2</name>
    <dbReference type="NCBI Taxonomy" id="287848"/>
    <lineage>
        <taxon>Bacteria</taxon>
        <taxon>Bacillati</taxon>
        <taxon>Cyanobacteriota</taxon>
        <taxon>Cyanophyceae</taxon>
        <taxon>Nostocales</taxon>
        <taxon>Nostocaceae</taxon>
    </lineage>
</organism>
<evidence type="ECO:0000256" key="1">
    <source>
        <dbReference type="SAM" id="MobiDB-lite"/>
    </source>
</evidence>
<dbReference type="Proteomes" id="UP000715781">
    <property type="component" value="Unassembled WGS sequence"/>
</dbReference>
<comment type="caution">
    <text evidence="2">The sequence shown here is derived from an EMBL/GenBank/DDBJ whole genome shotgun (WGS) entry which is preliminary data.</text>
</comment>
<dbReference type="AlphaFoldDB" id="A0A951UJ13"/>
<dbReference type="EMBL" id="JAHHHN010000024">
    <property type="protein sequence ID" value="MBW4564646.1"/>
    <property type="molecule type" value="Genomic_DNA"/>
</dbReference>
<gene>
    <name evidence="2" type="ORF">KME32_26680</name>
</gene>
<evidence type="ECO:0000313" key="2">
    <source>
        <dbReference type="EMBL" id="MBW4564646.1"/>
    </source>
</evidence>
<name>A0A951UJ13_9NOST</name>
<sequence length="253" mass="29350">MVTERDKSERDRLPICTDWGNHSTSWLIRHRLRLRAVLTDLMDGVEIKGDEAIIEALADFSKRNVPHIKGILNMTIPLDETPVWILSQYLLQLGLSTQSRRPVENGQRVRYYRLNPDDVAFAKRVLEYRQRQREEKQRRRQEKQEHQAAYAARMQTIYGITPPSNPPINEDGSNNRGGMDGDESGSDSWWGRVKYYAGLVIQRVEYGVESVKEFLSTLTSDERWGVMLEFDEVEPLKFGQLVAAAPDWVQWMV</sequence>